<reference evidence="2" key="2">
    <citation type="submission" date="2017-12" db="EMBL/GenBank/DDBJ databases">
        <title>Genome sequence of the Bar-tailed Godwit (Limosa lapponica baueri).</title>
        <authorList>
            <person name="Lima N.C.B."/>
            <person name="Parody-Merino A.M."/>
            <person name="Battley P.F."/>
            <person name="Fidler A.E."/>
            <person name="Prosdocimi F."/>
        </authorList>
    </citation>
    <scope>NUCLEOTIDE SEQUENCE [LARGE SCALE GENOMIC DNA]</scope>
</reference>
<sequence length="153" mass="17058">MIDFFFFFPENHPDFELDRLYAFGSTEAESTGYLSPLPSPKEDKWTDQLLHWLYWISVAATTRLQPSQKGLATRGLGTAPNRRELLLGQGERKPLGEIAETVLEDIAVGDAYKIKKQILAVGMDQEKLALLNAMFLIGKGGPCCPISVLAKWS</sequence>
<keyword evidence="2" id="KW-1185">Reference proteome</keyword>
<organism evidence="1 2">
    <name type="scientific">Limosa lapponica baueri</name>
    <dbReference type="NCBI Taxonomy" id="1758121"/>
    <lineage>
        <taxon>Eukaryota</taxon>
        <taxon>Metazoa</taxon>
        <taxon>Chordata</taxon>
        <taxon>Craniata</taxon>
        <taxon>Vertebrata</taxon>
        <taxon>Euteleostomi</taxon>
        <taxon>Archelosauria</taxon>
        <taxon>Archosauria</taxon>
        <taxon>Dinosauria</taxon>
        <taxon>Saurischia</taxon>
        <taxon>Theropoda</taxon>
        <taxon>Coelurosauria</taxon>
        <taxon>Aves</taxon>
        <taxon>Neognathae</taxon>
        <taxon>Neoaves</taxon>
        <taxon>Charadriiformes</taxon>
        <taxon>Scolopacidae</taxon>
        <taxon>Limosa</taxon>
    </lineage>
</organism>
<dbReference type="EMBL" id="KZ505699">
    <property type="protein sequence ID" value="PKU46760.1"/>
    <property type="molecule type" value="Genomic_DNA"/>
</dbReference>
<dbReference type="AlphaFoldDB" id="A0A2I0UL43"/>
<evidence type="ECO:0000313" key="2">
    <source>
        <dbReference type="Proteomes" id="UP000233556"/>
    </source>
</evidence>
<gene>
    <name evidence="1" type="ORF">llap_2956</name>
</gene>
<proteinExistence type="predicted"/>
<protein>
    <submittedName>
        <fullName evidence="1">Uncharacterized protein</fullName>
    </submittedName>
</protein>
<accession>A0A2I0UL43</accession>
<evidence type="ECO:0000313" key="1">
    <source>
        <dbReference type="EMBL" id="PKU46760.1"/>
    </source>
</evidence>
<dbReference type="Proteomes" id="UP000233556">
    <property type="component" value="Unassembled WGS sequence"/>
</dbReference>
<reference evidence="2" key="1">
    <citation type="submission" date="2017-11" db="EMBL/GenBank/DDBJ databases">
        <authorList>
            <person name="Lima N.C."/>
            <person name="Parody-Merino A.M."/>
            <person name="Battley P.F."/>
            <person name="Fidler A.E."/>
            <person name="Prosdocimi F."/>
        </authorList>
    </citation>
    <scope>NUCLEOTIDE SEQUENCE [LARGE SCALE GENOMIC DNA]</scope>
</reference>
<name>A0A2I0UL43_LIMLA</name>